<dbReference type="PANTHER" id="PTHR14905">
    <property type="entry name" value="NG37"/>
    <property type="match status" value="1"/>
</dbReference>
<dbReference type="InterPro" id="IPR056862">
    <property type="entry name" value="VWA7_N"/>
</dbReference>
<dbReference type="EnsemblMetazoa" id="G5228.2">
    <property type="protein sequence ID" value="G5228.2:cds"/>
    <property type="gene ID" value="G5228"/>
</dbReference>
<feature type="domain" description="VWA7 N-terminal" evidence="7">
    <location>
        <begin position="73"/>
        <end position="310"/>
    </location>
</feature>
<evidence type="ECO:0000313" key="8">
    <source>
        <dbReference type="EnsemblMetazoa" id="G5228.2:cds"/>
    </source>
</evidence>
<keyword evidence="2" id="KW-0964">Secreted</keyword>
<keyword evidence="3 5" id="KW-0732">Signal</keyword>
<evidence type="ECO:0000256" key="4">
    <source>
        <dbReference type="SAM" id="MobiDB-lite"/>
    </source>
</evidence>
<dbReference type="Pfam" id="PF25106">
    <property type="entry name" value="VWA_4"/>
    <property type="match status" value="1"/>
</dbReference>
<dbReference type="Proteomes" id="UP000005408">
    <property type="component" value="Unassembled WGS sequence"/>
</dbReference>
<keyword evidence="9" id="KW-1185">Reference proteome</keyword>
<accession>A0A8W8NGT8</accession>
<feature type="domain" description="Hemicentin-1-like von Willebrand factor A" evidence="6">
    <location>
        <begin position="322"/>
        <end position="481"/>
    </location>
</feature>
<feature type="chain" id="PRO_5036473681" evidence="5">
    <location>
        <begin position="17"/>
        <end position="648"/>
    </location>
</feature>
<comment type="subcellular location">
    <subcellularLocation>
        <location evidence="1">Secreted</location>
    </subcellularLocation>
</comment>
<evidence type="ECO:0000259" key="6">
    <source>
        <dbReference type="Pfam" id="PF25106"/>
    </source>
</evidence>
<evidence type="ECO:0000313" key="9">
    <source>
        <dbReference type="Proteomes" id="UP000005408"/>
    </source>
</evidence>
<organism evidence="8 9">
    <name type="scientific">Magallana gigas</name>
    <name type="common">Pacific oyster</name>
    <name type="synonym">Crassostrea gigas</name>
    <dbReference type="NCBI Taxonomy" id="29159"/>
    <lineage>
        <taxon>Eukaryota</taxon>
        <taxon>Metazoa</taxon>
        <taxon>Spiralia</taxon>
        <taxon>Lophotrochozoa</taxon>
        <taxon>Mollusca</taxon>
        <taxon>Bivalvia</taxon>
        <taxon>Autobranchia</taxon>
        <taxon>Pteriomorphia</taxon>
        <taxon>Ostreida</taxon>
        <taxon>Ostreoidea</taxon>
        <taxon>Ostreidae</taxon>
        <taxon>Magallana</taxon>
    </lineage>
</organism>
<sequence>MLVWTISTLLLYGVSAFIPNAFTPYITDKDFTHQDLTEQGILLAVAEYFESKPAPGKSTPPTAGSLTGISNITARKLFDAYYGSYVPETKLQSAIDDIVNYNTRVEHENSAKAAWHFNGEQITQGNDILLRLRSEAFDALNVSQPNYATARHVIGQYLHVLQDFYSNTNWNKINPSSYYSDLGIPGKTLRQVSGPSEDTCKNCGQTLPCLFDPPLLSTTKITSGYRSGQDIVKPSKPTTDTQGKCSHGGKFDTSATTSAAVGGINKETVTADYSPLFQEHGAVADLAIKHTTYFFSGQTNSLRTVFGDGKFEGLLQLHAGVSLCFVIDTSVSTERDAIRQEIQKLISAGSNPYNYILVYTNDGQTSPTVITKTNGNDILTAFGSINIAGNRSCTFSISGTEAAATVAEYGSKIYVFSDAVPRNDVTIRYIQAMQSEKDLTISLLLTGQCKQKRSIGNWSILSQTKHTKAKPFHIYHQFLVQKGTNWIRTSHPPTGQRVVLSVRISDPATVLGLHLIEIANFKKPLRKLNRSRIPGIYLTLIDKFPDVENFVIFVEGFDKDGKTFRGTKITLDSCHDDVGLGLYFSFIIILPVQICKCNTVVCDVDKKVRENNLTDLSQVFTKAEYDRFCSFNPGGCTGTQYSHWDGRK</sequence>
<protein>
    <submittedName>
        <fullName evidence="8">Uncharacterized protein</fullName>
    </submittedName>
</protein>
<evidence type="ECO:0000256" key="3">
    <source>
        <dbReference type="ARBA" id="ARBA00022729"/>
    </source>
</evidence>
<evidence type="ECO:0000256" key="1">
    <source>
        <dbReference type="ARBA" id="ARBA00004613"/>
    </source>
</evidence>
<evidence type="ECO:0000256" key="2">
    <source>
        <dbReference type="ARBA" id="ARBA00022525"/>
    </source>
</evidence>
<evidence type="ECO:0000259" key="7">
    <source>
        <dbReference type="Pfam" id="PF25107"/>
    </source>
</evidence>
<name>A0A8W8NGT8_MAGGI</name>
<dbReference type="Pfam" id="PF25107">
    <property type="entry name" value="VWA7_N"/>
    <property type="match status" value="1"/>
</dbReference>
<dbReference type="InterPro" id="IPR052577">
    <property type="entry name" value="VWA7"/>
</dbReference>
<proteinExistence type="predicted"/>
<dbReference type="InterPro" id="IPR056861">
    <property type="entry name" value="HMCN1-like_VWA"/>
</dbReference>
<evidence type="ECO:0000256" key="5">
    <source>
        <dbReference type="SAM" id="SignalP"/>
    </source>
</evidence>
<reference evidence="8" key="1">
    <citation type="submission" date="2022-08" db="UniProtKB">
        <authorList>
            <consortium name="EnsemblMetazoa"/>
        </authorList>
    </citation>
    <scope>IDENTIFICATION</scope>
    <source>
        <strain evidence="8">05x7-T-G4-1.051#20</strain>
    </source>
</reference>
<feature type="signal peptide" evidence="5">
    <location>
        <begin position="1"/>
        <end position="16"/>
    </location>
</feature>
<dbReference type="PANTHER" id="PTHR14905:SF7">
    <property type="entry name" value="VON WILLEBRAND FACTOR A DOMAIN-CONTAINING PROTEIN 7"/>
    <property type="match status" value="1"/>
</dbReference>
<dbReference type="AlphaFoldDB" id="A0A8W8NGT8"/>
<feature type="region of interest" description="Disordered" evidence="4">
    <location>
        <begin position="227"/>
        <end position="250"/>
    </location>
</feature>